<evidence type="ECO:0000256" key="1">
    <source>
        <dbReference type="SAM" id="Phobius"/>
    </source>
</evidence>
<protein>
    <submittedName>
        <fullName evidence="2">Uncharacterized protein</fullName>
    </submittedName>
</protein>
<sequence length="231" mass="26780">MQENNLSVANSLQTMEEQAVDNRPKANNFLVILLSILLFIALVIAGFFAYQTQNLVKELQGIRNEELATQIPIPTPTYEPGLEPELVPIEVLTKDWKTYNDSKNNISFKYPPTWAYELGETGITNGYAGFDTKILNNEKNINYFFSVNLETLPDFNNWSKYVSTKKINSQTINNKTFDKYILADMYYSLNYIYKQDGKMIRFMLYPYTEIEQTTVLDKTIDQILSTFKFTD</sequence>
<proteinExistence type="predicted"/>
<gene>
    <name evidence="2" type="ORF">UR38_C0003G0087</name>
</gene>
<keyword evidence="1" id="KW-0812">Transmembrane</keyword>
<name>A0A0G0CWC8_9BACT</name>
<dbReference type="EMBL" id="LBOZ01000003">
    <property type="protein sequence ID" value="KKP47682.1"/>
    <property type="molecule type" value="Genomic_DNA"/>
</dbReference>
<keyword evidence="1" id="KW-0472">Membrane</keyword>
<evidence type="ECO:0000313" key="3">
    <source>
        <dbReference type="Proteomes" id="UP000033995"/>
    </source>
</evidence>
<keyword evidence="1" id="KW-1133">Transmembrane helix</keyword>
<reference evidence="2 3" key="1">
    <citation type="journal article" date="2015" name="Nature">
        <title>rRNA introns, odd ribosomes, and small enigmatic genomes across a large radiation of phyla.</title>
        <authorList>
            <person name="Brown C.T."/>
            <person name="Hug L.A."/>
            <person name="Thomas B.C."/>
            <person name="Sharon I."/>
            <person name="Castelle C.J."/>
            <person name="Singh A."/>
            <person name="Wilkins M.J."/>
            <person name="Williams K.H."/>
            <person name="Banfield J.F."/>
        </authorList>
    </citation>
    <scope>NUCLEOTIDE SEQUENCE [LARGE SCALE GENOMIC DNA]</scope>
</reference>
<feature type="transmembrane region" description="Helical" evidence="1">
    <location>
        <begin position="29"/>
        <end position="50"/>
    </location>
</feature>
<comment type="caution">
    <text evidence="2">The sequence shown here is derived from an EMBL/GenBank/DDBJ whole genome shotgun (WGS) entry which is preliminary data.</text>
</comment>
<organism evidence="2 3">
    <name type="scientific">Candidatus Woesebacteria bacterium GW2011_GWA2_33_28</name>
    <dbReference type="NCBI Taxonomy" id="1618561"/>
    <lineage>
        <taxon>Bacteria</taxon>
        <taxon>Candidatus Woeseibacteriota</taxon>
    </lineage>
</organism>
<dbReference type="Proteomes" id="UP000033995">
    <property type="component" value="Unassembled WGS sequence"/>
</dbReference>
<accession>A0A0G0CWC8</accession>
<evidence type="ECO:0000313" key="2">
    <source>
        <dbReference type="EMBL" id="KKP47682.1"/>
    </source>
</evidence>
<dbReference type="AlphaFoldDB" id="A0A0G0CWC8"/>